<organism evidence="5 6">
    <name type="scientific">Tetrapisispora phaffii (strain ATCC 24235 / CBS 4417 / NBRC 1672 / NRRL Y-8282 / UCD 70-5)</name>
    <name type="common">Yeast</name>
    <name type="synonym">Fabospora phaffii</name>
    <dbReference type="NCBI Taxonomy" id="1071381"/>
    <lineage>
        <taxon>Eukaryota</taxon>
        <taxon>Fungi</taxon>
        <taxon>Dikarya</taxon>
        <taxon>Ascomycota</taxon>
        <taxon>Saccharomycotina</taxon>
        <taxon>Saccharomycetes</taxon>
        <taxon>Saccharomycetales</taxon>
        <taxon>Saccharomycetaceae</taxon>
        <taxon>Tetrapisispora</taxon>
    </lineage>
</organism>
<feature type="domain" description="Vacuolar sorting protein 39/Transforming growth factor beta receptor-associated" evidence="4">
    <location>
        <begin position="614"/>
        <end position="721"/>
    </location>
</feature>
<name>G8BPF0_TETPH</name>
<dbReference type="InterPro" id="IPR019452">
    <property type="entry name" value="VPS39/TGF_beta_rcpt-assoc_1"/>
</dbReference>
<evidence type="ECO:0000256" key="2">
    <source>
        <dbReference type="ARBA" id="ARBA00023136"/>
    </source>
</evidence>
<dbReference type="GO" id="GO:0034727">
    <property type="term" value="P:piecemeal microautophagy of the nucleus"/>
    <property type="evidence" value="ECO:0007669"/>
    <property type="project" value="EnsemblFungi"/>
</dbReference>
<dbReference type="EMBL" id="HE612857">
    <property type="protein sequence ID" value="CCE61881.1"/>
    <property type="molecule type" value="Genomic_DNA"/>
</dbReference>
<protein>
    <recommendedName>
        <fullName evidence="4">Vacuolar sorting protein 39/Transforming growth factor beta receptor-associated domain-containing protein</fullName>
    </recommendedName>
</protein>
<keyword evidence="2" id="KW-0472">Membrane</keyword>
<dbReference type="GO" id="GO:0030897">
    <property type="term" value="C:HOPS complex"/>
    <property type="evidence" value="ECO:0007669"/>
    <property type="project" value="EnsemblFungi"/>
</dbReference>
<dbReference type="RefSeq" id="XP_003684315.1">
    <property type="nucleotide sequence ID" value="XM_003684267.1"/>
</dbReference>
<dbReference type="GO" id="GO:1990816">
    <property type="term" value="C:vacuole-mitochondrion membrane contact site"/>
    <property type="evidence" value="ECO:0007669"/>
    <property type="project" value="EnsemblFungi"/>
</dbReference>
<dbReference type="GO" id="GO:0031267">
    <property type="term" value="F:small GTPase binding"/>
    <property type="evidence" value="ECO:0007669"/>
    <property type="project" value="EnsemblFungi"/>
</dbReference>
<dbReference type="STRING" id="1071381.G8BPF0"/>
<dbReference type="GO" id="GO:0042144">
    <property type="term" value="P:vacuole fusion, non-autophagic"/>
    <property type="evidence" value="ECO:0007669"/>
    <property type="project" value="EnsemblFungi"/>
</dbReference>
<reference evidence="5 6" key="1">
    <citation type="journal article" date="2011" name="Proc. Natl. Acad. Sci. U.S.A.">
        <title>Evolutionary erosion of yeast sex chromosomes by mating-type switching accidents.</title>
        <authorList>
            <person name="Gordon J.L."/>
            <person name="Armisen D."/>
            <person name="Proux-Wera E."/>
            <person name="Oheigeartaigh S.S."/>
            <person name="Byrne K.P."/>
            <person name="Wolfe K.H."/>
        </authorList>
    </citation>
    <scope>NUCLEOTIDE SEQUENCE [LARGE SCALE GENOMIC DNA]</scope>
    <source>
        <strain evidence="6">ATCC 24235 / CBS 4417 / NBRC 1672 / NRRL Y-8282 / UCD 70-5</strain>
    </source>
</reference>
<evidence type="ECO:0000256" key="1">
    <source>
        <dbReference type="ARBA" id="ARBA00004184"/>
    </source>
</evidence>
<dbReference type="OMA" id="FWAPPQL"/>
<evidence type="ECO:0000313" key="5">
    <source>
        <dbReference type="EMBL" id="CCE61881.1"/>
    </source>
</evidence>
<dbReference type="eggNOG" id="KOG2063">
    <property type="taxonomic scope" value="Eukaryota"/>
</dbReference>
<dbReference type="PANTHER" id="PTHR12894">
    <property type="entry name" value="CNH DOMAIN CONTAINING"/>
    <property type="match status" value="1"/>
</dbReference>
<evidence type="ECO:0000259" key="4">
    <source>
        <dbReference type="Pfam" id="PF10366"/>
    </source>
</evidence>
<keyword evidence="6" id="KW-1185">Reference proteome</keyword>
<dbReference type="GO" id="GO:0035542">
    <property type="term" value="P:regulation of SNARE complex assembly"/>
    <property type="evidence" value="ECO:0007669"/>
    <property type="project" value="EnsemblFungi"/>
</dbReference>
<dbReference type="Pfam" id="PF10366">
    <property type="entry name" value="Vps39_1"/>
    <property type="match status" value="1"/>
</dbReference>
<dbReference type="Proteomes" id="UP000005666">
    <property type="component" value="Chromosome 2"/>
</dbReference>
<evidence type="ECO:0000313" key="6">
    <source>
        <dbReference type="Proteomes" id="UP000005666"/>
    </source>
</evidence>
<dbReference type="HOGENOM" id="CLU_293239_0_0_1"/>
<dbReference type="GO" id="GO:0035091">
    <property type="term" value="F:phosphatidylinositol binding"/>
    <property type="evidence" value="ECO:0007669"/>
    <property type="project" value="EnsemblFungi"/>
</dbReference>
<dbReference type="GO" id="GO:0099022">
    <property type="term" value="P:vesicle tethering"/>
    <property type="evidence" value="ECO:0007669"/>
    <property type="project" value="EnsemblFungi"/>
</dbReference>
<gene>
    <name evidence="5" type="primary">TPHA0B02090</name>
    <name evidence="5" type="ordered locus">TPHA_0B02090</name>
</gene>
<dbReference type="PANTHER" id="PTHR12894:SF49">
    <property type="entry name" value="VAM6_VPS39-LIKE PROTEIN"/>
    <property type="match status" value="1"/>
</dbReference>
<dbReference type="KEGG" id="tpf:TPHA_0B02090"/>
<dbReference type="GO" id="GO:1904263">
    <property type="term" value="P:positive regulation of TORC1 signaling"/>
    <property type="evidence" value="ECO:0007669"/>
    <property type="project" value="EnsemblFungi"/>
</dbReference>
<comment type="subcellular location">
    <subcellularLocation>
        <location evidence="1">Endomembrane system</location>
        <topology evidence="1">Peripheral membrane protein</topology>
    </subcellularLocation>
</comment>
<dbReference type="GO" id="GO:0005085">
    <property type="term" value="F:guanyl-nucleotide exchange factor activity"/>
    <property type="evidence" value="ECO:0007669"/>
    <property type="project" value="EnsemblFungi"/>
</dbReference>
<dbReference type="GO" id="GO:0012505">
    <property type="term" value="C:endomembrane system"/>
    <property type="evidence" value="ECO:0007669"/>
    <property type="project" value="UniProtKB-SubCell"/>
</dbReference>
<comment type="similarity">
    <text evidence="3">Belongs to the VAM6/VPS39 family.</text>
</comment>
<dbReference type="GO" id="GO:0034058">
    <property type="term" value="P:endosomal vesicle fusion"/>
    <property type="evidence" value="ECO:0007669"/>
    <property type="project" value="TreeGrafter"/>
</dbReference>
<dbReference type="OrthoDB" id="5325112at2759"/>
<proteinExistence type="inferred from homology"/>
<dbReference type="AlphaFoldDB" id="G8BPF0"/>
<dbReference type="GeneID" id="11534890"/>
<sequence>MLTAKRIDTFNIKSIYASLSLPEVSKLIIVNSHNDVLVYHKNQDIFKHLQTYPNLIKHLHTDESRIYDLKYSHSISTIFAQCDKTIILLNSSNLSQYDYIFEKRGIEQTWVFNIRHTHTTDDYKTILLYSTKTKPTLRALIWEGTTYKKMIDVPLFHKSEKALSALAIQEGILISTKHGIYLWKHDVDKLIKIDKITKRTAPDDMMVALNNFKNICEKESQGNNPRDIVSNKSISSKASEYTFNKSRPSSQTFRKVSGYFWQQQKFRHDHSNDNIRYIFKPSEKENPIIFDFISRNILELHTGDDNQHFLVFSDCNCFNSLNEDYFSVKHIDLNVVLLYNEHSVKFIEYEQGFPFLNMTVDDEIKDILLLEGPYFVMITKSDDVHLYHYQVDDSFEQHILVKEFDFNTNKDKELNQLWRNVLFYKYFLSSTYSLDICVSSDPEHSLDLCAMKLRDLTVVLCLRVFERYQYYLKSIEYNEDVIEKSYNIQRIIVENIFKLFITYWAPPHLVLLKTLPNVILAYVMDHLKHYDDDIDAEYYSLPDAYTNMVLPKLILHCYVPYLIEIRRHIKNIKISKFEGNVTWKIFGRKINQTIDFFLVDDDEDTSIVDLLTLLDTSLFEIYFNYNKALIGPFLRVENYAKENVVISQLKKNNMFQELIDCYFQSGKHKEALNFLKTLYLSLSSTDEQEIKDGILLLIIGYLRNVPNDFIELIFDYTKWVLDIYHDKESVIILVFMQDTLVSKGRDYQKVYNFIKSFDAELAVSYLEFTISSFQLTNATLQSILIKAYIANLSDAHIRKKFNSLLKSSMIYEPKFVLKILDDSIREGQNMDIDNLNYLQFLKIYPLYKLREDNLSVSIVYNKLHNYAEASKYCLRIYREDMERGQSVILYFLQQILKLPASDINENEDVLYFLKEFGSKLNTKTILKLMPPNTNIKIICDYLLNTIETTSLKVGDSNLERSLLQLELINTTNTLNVIFSENYLIKETDICSVCDKKFPLSSNDSVSLVNIYGKSKIVHTTCAKVIETHNSKSKVNIPKLITVGDYKDGQN</sequence>
<accession>G8BPF0</accession>
<evidence type="ECO:0000256" key="3">
    <source>
        <dbReference type="ARBA" id="ARBA00038201"/>
    </source>
</evidence>
<dbReference type="InterPro" id="IPR032914">
    <property type="entry name" value="Vam6/VPS39/TRAP1"/>
</dbReference>
<dbReference type="GO" id="GO:0000329">
    <property type="term" value="C:fungal-type vacuole membrane"/>
    <property type="evidence" value="ECO:0007669"/>
    <property type="project" value="EnsemblFungi"/>
</dbReference>